<dbReference type="RefSeq" id="NP_986124.1">
    <property type="nucleotide sequence ID" value="NM_212260.1"/>
</dbReference>
<accession>Q752J7</accession>
<keyword evidence="2" id="KW-1185">Reference proteome</keyword>
<sequence length="121" mass="13721">MCCRAAESRMSEYEEKARELVSQHKYLQLSASWCPDCVYANGVWERLGLQQQIVVFDIAQEAKDKQEEGAWRDGFERATGSRNLPTLYVDGQVWGTERELHALEDAGTLRAELAKIGLDAK</sequence>
<dbReference type="FunCoup" id="Q752J7">
    <property type="interactions" value="41"/>
</dbReference>
<name>Q752J7_EREGS</name>
<dbReference type="OrthoDB" id="418495at2759"/>
<dbReference type="EMBL" id="AE016819">
    <property type="protein sequence ID" value="AAS53948.1"/>
    <property type="molecule type" value="Genomic_DNA"/>
</dbReference>
<dbReference type="HOGENOM" id="CLU_026126_7_2_1"/>
<dbReference type="SUPFAM" id="SSF52833">
    <property type="entry name" value="Thioredoxin-like"/>
    <property type="match status" value="1"/>
</dbReference>
<dbReference type="PROSITE" id="PS51354">
    <property type="entry name" value="GLUTAREDOXIN_2"/>
    <property type="match status" value="1"/>
</dbReference>
<dbReference type="eggNOG" id="KOG1752">
    <property type="taxonomic scope" value="Eukaryota"/>
</dbReference>
<evidence type="ECO:0000313" key="2">
    <source>
        <dbReference type="Proteomes" id="UP000000591"/>
    </source>
</evidence>
<proteinExistence type="predicted"/>
<reference evidence="2" key="2">
    <citation type="journal article" date="2013" name="G3 (Bethesda)">
        <title>Genomes of Ashbya fungi isolated from insects reveal four mating-type loci, numerous translocations, lack of transposons, and distinct gene duplications.</title>
        <authorList>
            <person name="Dietrich F.S."/>
            <person name="Voegeli S."/>
            <person name="Kuo S."/>
            <person name="Philippsen P."/>
        </authorList>
    </citation>
    <scope>GENOME REANNOTATION</scope>
    <source>
        <strain evidence="2">ATCC 10895 / CBS 109.51 / FGSC 9923 / NRRL Y-1056</strain>
    </source>
</reference>
<gene>
    <name evidence="1" type="ORF">AGOS_AFR577W</name>
</gene>
<evidence type="ECO:0000313" key="1">
    <source>
        <dbReference type="EMBL" id="AAS53948.1"/>
    </source>
</evidence>
<dbReference type="OMA" id="RKWVPTI"/>
<dbReference type="InParanoid" id="Q752J7"/>
<dbReference type="InterPro" id="IPR036249">
    <property type="entry name" value="Thioredoxin-like_sf"/>
</dbReference>
<dbReference type="AlphaFoldDB" id="Q752J7"/>
<reference evidence="1 2" key="1">
    <citation type="journal article" date="2004" name="Science">
        <title>The Ashbya gossypii genome as a tool for mapping the ancient Saccharomyces cerevisiae genome.</title>
        <authorList>
            <person name="Dietrich F.S."/>
            <person name="Voegeli S."/>
            <person name="Brachat S."/>
            <person name="Lerch A."/>
            <person name="Gates K."/>
            <person name="Steiner S."/>
            <person name="Mohr C."/>
            <person name="Pohlmann R."/>
            <person name="Luedi P."/>
            <person name="Choi S."/>
            <person name="Wing R.A."/>
            <person name="Flavier A."/>
            <person name="Gaffney T.D."/>
            <person name="Philippsen P."/>
        </authorList>
    </citation>
    <scope>NUCLEOTIDE SEQUENCE [LARGE SCALE GENOMIC DNA]</scope>
    <source>
        <strain evidence="2">ATCC 10895 / CBS 109.51 / FGSC 9923 / NRRL Y-1056</strain>
    </source>
</reference>
<protein>
    <submittedName>
        <fullName evidence="1">AFR577Wp</fullName>
    </submittedName>
</protein>
<organism evidence="1 2">
    <name type="scientific">Eremothecium gossypii (strain ATCC 10895 / CBS 109.51 / FGSC 9923 / NRRL Y-1056)</name>
    <name type="common">Yeast</name>
    <name type="synonym">Ashbya gossypii</name>
    <dbReference type="NCBI Taxonomy" id="284811"/>
    <lineage>
        <taxon>Eukaryota</taxon>
        <taxon>Fungi</taxon>
        <taxon>Dikarya</taxon>
        <taxon>Ascomycota</taxon>
        <taxon>Saccharomycotina</taxon>
        <taxon>Saccharomycetes</taxon>
        <taxon>Saccharomycetales</taxon>
        <taxon>Saccharomycetaceae</taxon>
        <taxon>Eremothecium</taxon>
    </lineage>
</organism>
<dbReference type="KEGG" id="ago:AGOS_AFR577W"/>
<dbReference type="Gene3D" id="3.40.30.10">
    <property type="entry name" value="Glutaredoxin"/>
    <property type="match status" value="1"/>
</dbReference>
<dbReference type="Proteomes" id="UP000000591">
    <property type="component" value="Chromosome VI"/>
</dbReference>
<dbReference type="STRING" id="284811.Q752J7"/>
<dbReference type="GeneID" id="4622406"/>